<keyword evidence="5" id="KW-1185">Reference proteome</keyword>
<dbReference type="Gene3D" id="1.10.8.60">
    <property type="match status" value="2"/>
</dbReference>
<dbReference type="PANTHER" id="PTHR23077">
    <property type="entry name" value="AAA-FAMILY ATPASE"/>
    <property type="match status" value="1"/>
</dbReference>
<dbReference type="GO" id="GO:0016887">
    <property type="term" value="F:ATP hydrolysis activity"/>
    <property type="evidence" value="ECO:0007669"/>
    <property type="project" value="InterPro"/>
</dbReference>
<dbReference type="OrthoDB" id="27435at2759"/>
<keyword evidence="2" id="KW-0067">ATP-binding</keyword>
<evidence type="ECO:0000313" key="4">
    <source>
        <dbReference type="EMBL" id="KAG6372760.1"/>
    </source>
</evidence>
<evidence type="ECO:0000313" key="5">
    <source>
        <dbReference type="Proteomes" id="UP000683000"/>
    </source>
</evidence>
<evidence type="ECO:0000256" key="2">
    <source>
        <dbReference type="ARBA" id="ARBA00022840"/>
    </source>
</evidence>
<dbReference type="PROSITE" id="PS00674">
    <property type="entry name" value="AAA"/>
    <property type="match status" value="2"/>
</dbReference>
<dbReference type="EMBL" id="JAGFBS010000025">
    <property type="protein sequence ID" value="KAG6372760.1"/>
    <property type="molecule type" value="Genomic_DNA"/>
</dbReference>
<keyword evidence="4" id="KW-0378">Hydrolase</keyword>
<dbReference type="Pfam" id="PF17862">
    <property type="entry name" value="AAA_lid_3"/>
    <property type="match status" value="2"/>
</dbReference>
<sequence>MAVPRFTVSLSEAVEGESRSAKRVIVHPDNLKTLKVCSGDVIALSQADNGNAKKDFAVGVLWPSIDVPQNGEYHIVRSSFVLLSPSLFLTARLEEGSLVKVFPLHGKTTNKDSSFLPSLRGAQEAGYIRLREILKGQTKKAQADTHESGKRRDWLTLLLREHLVGLKIITSSQVVEVVYEGRPRRFFIDSITVRTPEAGDLVGPITKEIGSLSLHSQSHLWTTGWDTSVCILEDDTDNRLDYPHKPDIETLEKTTPSDAYATVGGLNKTIAEIRDLIEIPLTRPELFVHFGLKPPRGILLHGPPGTGKTHLARAIAASTSSSVIVINGPELSSAYHGETEARLREVFRNARAKSPCIVVLDEIDALVPQREDSAGGEVEKRVVATLLTIMDGMEDEKTSGTERVVVIGTTNRPNAIDPALRRPGRFDREFEIGVPDAEARLAILEVLLAKTPHSISQADLRALAGRAHGYVGADLSAVIREAGTLAIKRWVNANTSLGSSATGIPPSLNLTIANLSDALPSVRPSAMRSVFLDTPPVRYSDIGGQAAVIQKLREVVEWPLLHPEAFERLGVRPPKGLLLYGPPGCSKTVLARACATESGVNFVAVKGPELLSKYVGESERAVREIFRKARAASPSIIFFDEIDALGTSRSDSEGSVSSHEGVLTSLLNEMDGVQELIGVTIIAATNRPDVMDPALMRSGRLDRILFIGPPDQEGREEILRIRTRKMSVEPGFDVSKIATMTDGCSGAEIAALCQEAALITMQQDIRAPHVPQIAFEEAARSIRKQITPDMMKRYHDWSEKYGLTCV</sequence>
<feature type="domain" description="AAA+ ATPase" evidence="3">
    <location>
        <begin position="294"/>
        <end position="436"/>
    </location>
</feature>
<dbReference type="AlphaFoldDB" id="A0A8I2YIM1"/>
<evidence type="ECO:0000259" key="3">
    <source>
        <dbReference type="SMART" id="SM00382"/>
    </source>
</evidence>
<dbReference type="Proteomes" id="UP000683000">
    <property type="component" value="Unassembled WGS sequence"/>
</dbReference>
<name>A0A8I2YIM1_9AGAM</name>
<dbReference type="InterPro" id="IPR003959">
    <property type="entry name" value="ATPase_AAA_core"/>
</dbReference>
<protein>
    <submittedName>
        <fullName evidence="4">P-loop containing nucleoside triphosphate hydrolase protein</fullName>
    </submittedName>
</protein>
<dbReference type="SUPFAM" id="SSF52540">
    <property type="entry name" value="P-loop containing nucleoside triphosphate hydrolases"/>
    <property type="match status" value="2"/>
</dbReference>
<dbReference type="GO" id="GO:0005737">
    <property type="term" value="C:cytoplasm"/>
    <property type="evidence" value="ECO:0007669"/>
    <property type="project" value="TreeGrafter"/>
</dbReference>
<dbReference type="CDD" id="cd19511">
    <property type="entry name" value="RecA-like_CDC48_r2-like"/>
    <property type="match status" value="1"/>
</dbReference>
<comment type="caution">
    <text evidence="4">The sequence shown here is derived from an EMBL/GenBank/DDBJ whole genome shotgun (WGS) entry which is preliminary data.</text>
</comment>
<proteinExistence type="predicted"/>
<dbReference type="PANTHER" id="PTHR23077:SF27">
    <property type="entry name" value="ATPASE FAMILY GENE 2 PROTEIN HOMOLOG A"/>
    <property type="match status" value="1"/>
</dbReference>
<dbReference type="Pfam" id="PF00004">
    <property type="entry name" value="AAA"/>
    <property type="match status" value="2"/>
</dbReference>
<reference evidence="4" key="1">
    <citation type="submission" date="2021-03" db="EMBL/GenBank/DDBJ databases">
        <title>Evolutionary innovations through gain and loss of genes in the ectomycorrhizal Boletales.</title>
        <authorList>
            <person name="Wu G."/>
            <person name="Miyauchi S."/>
            <person name="Morin E."/>
            <person name="Yang Z.-L."/>
            <person name="Xu J."/>
            <person name="Martin F.M."/>
        </authorList>
    </citation>
    <scope>NUCLEOTIDE SEQUENCE</scope>
    <source>
        <strain evidence="4">BR01</strain>
    </source>
</reference>
<organism evidence="4 5">
    <name type="scientific">Boletus reticuloceps</name>
    <dbReference type="NCBI Taxonomy" id="495285"/>
    <lineage>
        <taxon>Eukaryota</taxon>
        <taxon>Fungi</taxon>
        <taxon>Dikarya</taxon>
        <taxon>Basidiomycota</taxon>
        <taxon>Agaricomycotina</taxon>
        <taxon>Agaricomycetes</taxon>
        <taxon>Agaricomycetidae</taxon>
        <taxon>Boletales</taxon>
        <taxon>Boletineae</taxon>
        <taxon>Boletaceae</taxon>
        <taxon>Boletoideae</taxon>
        <taxon>Boletus</taxon>
    </lineage>
</organism>
<keyword evidence="1" id="KW-0547">Nucleotide-binding</keyword>
<dbReference type="InterPro" id="IPR041569">
    <property type="entry name" value="AAA_lid_3"/>
</dbReference>
<dbReference type="InterPro" id="IPR003593">
    <property type="entry name" value="AAA+_ATPase"/>
</dbReference>
<gene>
    <name evidence="4" type="ORF">JVT61DRAFT_7158</name>
</gene>
<evidence type="ECO:0000256" key="1">
    <source>
        <dbReference type="ARBA" id="ARBA00022741"/>
    </source>
</evidence>
<dbReference type="FunFam" id="3.40.50.300:FF:000661">
    <property type="entry name" value="calmodulin-interacting protein 111 isoform X1"/>
    <property type="match status" value="1"/>
</dbReference>
<dbReference type="SMART" id="SM00382">
    <property type="entry name" value="AAA"/>
    <property type="match status" value="2"/>
</dbReference>
<dbReference type="Gene3D" id="3.40.50.300">
    <property type="entry name" value="P-loop containing nucleotide triphosphate hydrolases"/>
    <property type="match status" value="2"/>
</dbReference>
<accession>A0A8I2YIM1</accession>
<feature type="domain" description="AAA+ ATPase" evidence="3">
    <location>
        <begin position="573"/>
        <end position="711"/>
    </location>
</feature>
<dbReference type="CDD" id="cd19503">
    <property type="entry name" value="RecA-like_CDC48_NLV2_r1-like"/>
    <property type="match status" value="1"/>
</dbReference>
<dbReference type="InterPro" id="IPR003960">
    <property type="entry name" value="ATPase_AAA_CS"/>
</dbReference>
<dbReference type="InterPro" id="IPR027417">
    <property type="entry name" value="P-loop_NTPase"/>
</dbReference>
<dbReference type="FunFam" id="3.40.50.300:FF:001985">
    <property type="entry name" value="Chromosome 9, whole genome shotgun sequence"/>
    <property type="match status" value="1"/>
</dbReference>
<dbReference type="InterPro" id="IPR050168">
    <property type="entry name" value="AAA_ATPase_domain"/>
</dbReference>
<dbReference type="GO" id="GO:0005524">
    <property type="term" value="F:ATP binding"/>
    <property type="evidence" value="ECO:0007669"/>
    <property type="project" value="UniProtKB-KW"/>
</dbReference>